<keyword evidence="2" id="KW-0378">Hydrolase</keyword>
<dbReference type="Pfam" id="PF05761">
    <property type="entry name" value="5_nucleotid"/>
    <property type="match status" value="1"/>
</dbReference>
<dbReference type="InterPro" id="IPR036412">
    <property type="entry name" value="HAD-like_sf"/>
</dbReference>
<sequence length="101" mass="11855">MEKIKFFGFDMDYTLASYKSPQYESLAFGILRDRLVEIGYPQELKNFQYEPSFPVRGLWFDTLYGTMLKLDQFGNILICLRGFNTLSPEVTKSQKFIRTNS</sequence>
<gene>
    <name evidence="4" type="ORF">DILT_LOCUS2643</name>
</gene>
<dbReference type="EMBL" id="UYRU01042404">
    <property type="protein sequence ID" value="VDK75143.1"/>
    <property type="molecule type" value="Genomic_DNA"/>
</dbReference>
<evidence type="ECO:0000256" key="1">
    <source>
        <dbReference type="ARBA" id="ARBA00022723"/>
    </source>
</evidence>
<evidence type="ECO:0008006" key="6">
    <source>
        <dbReference type="Google" id="ProtNLM"/>
    </source>
</evidence>
<dbReference type="InterPro" id="IPR008380">
    <property type="entry name" value="HAD-SF_hydro_IG_5-nucl"/>
</dbReference>
<dbReference type="PANTHER" id="PTHR12103">
    <property type="entry name" value="5'-NUCLEOTIDASE DOMAIN-CONTAINING"/>
    <property type="match status" value="1"/>
</dbReference>
<evidence type="ECO:0000256" key="3">
    <source>
        <dbReference type="ARBA" id="ARBA00022842"/>
    </source>
</evidence>
<dbReference type="AlphaFoldDB" id="A0A3P6SYE9"/>
<accession>A0A3P6SYE9</accession>
<protein>
    <recommendedName>
        <fullName evidence="6">Cytosolic purine 5'-nucleotidase</fullName>
    </recommendedName>
</protein>
<evidence type="ECO:0000256" key="2">
    <source>
        <dbReference type="ARBA" id="ARBA00022801"/>
    </source>
</evidence>
<keyword evidence="1" id="KW-0479">Metal-binding</keyword>
<dbReference type="GO" id="GO:0008253">
    <property type="term" value="F:5'-nucleotidase activity"/>
    <property type="evidence" value="ECO:0007669"/>
    <property type="project" value="TreeGrafter"/>
</dbReference>
<keyword evidence="5" id="KW-1185">Reference proteome</keyword>
<name>A0A3P6SYE9_DIBLA</name>
<proteinExistence type="predicted"/>
<reference evidence="4 5" key="1">
    <citation type="submission" date="2018-11" db="EMBL/GenBank/DDBJ databases">
        <authorList>
            <consortium name="Pathogen Informatics"/>
        </authorList>
    </citation>
    <scope>NUCLEOTIDE SEQUENCE [LARGE SCALE GENOMIC DNA]</scope>
</reference>
<dbReference type="GO" id="GO:0046872">
    <property type="term" value="F:metal ion binding"/>
    <property type="evidence" value="ECO:0007669"/>
    <property type="project" value="UniProtKB-KW"/>
</dbReference>
<evidence type="ECO:0000313" key="5">
    <source>
        <dbReference type="Proteomes" id="UP000281553"/>
    </source>
</evidence>
<dbReference type="Proteomes" id="UP000281553">
    <property type="component" value="Unassembled WGS sequence"/>
</dbReference>
<dbReference type="PANTHER" id="PTHR12103:SF15">
    <property type="entry name" value="CYTOSOLIC PURINE 5'-NUCLEOTIDASE"/>
    <property type="match status" value="1"/>
</dbReference>
<organism evidence="4 5">
    <name type="scientific">Dibothriocephalus latus</name>
    <name type="common">Fish tapeworm</name>
    <name type="synonym">Diphyllobothrium latum</name>
    <dbReference type="NCBI Taxonomy" id="60516"/>
    <lineage>
        <taxon>Eukaryota</taxon>
        <taxon>Metazoa</taxon>
        <taxon>Spiralia</taxon>
        <taxon>Lophotrochozoa</taxon>
        <taxon>Platyhelminthes</taxon>
        <taxon>Cestoda</taxon>
        <taxon>Eucestoda</taxon>
        <taxon>Diphyllobothriidea</taxon>
        <taxon>Diphyllobothriidae</taxon>
        <taxon>Dibothriocephalus</taxon>
    </lineage>
</organism>
<dbReference type="SUPFAM" id="SSF56784">
    <property type="entry name" value="HAD-like"/>
    <property type="match status" value="1"/>
</dbReference>
<dbReference type="OrthoDB" id="10252832at2759"/>
<evidence type="ECO:0000313" key="4">
    <source>
        <dbReference type="EMBL" id="VDK75143.1"/>
    </source>
</evidence>
<keyword evidence="3" id="KW-0460">Magnesium</keyword>